<reference evidence="3" key="1">
    <citation type="journal article" date="2019" name="Int. J. Syst. Evol. Microbiol.">
        <title>The Global Catalogue of Microorganisms (GCM) 10K type strain sequencing project: providing services to taxonomists for standard genome sequencing and annotation.</title>
        <authorList>
            <consortium name="The Broad Institute Genomics Platform"/>
            <consortium name="The Broad Institute Genome Sequencing Center for Infectious Disease"/>
            <person name="Wu L."/>
            <person name="Ma J."/>
        </authorList>
    </citation>
    <scope>NUCLEOTIDE SEQUENCE [LARGE SCALE GENOMIC DNA]</scope>
    <source>
        <strain evidence="3">CGMCC 4.7178</strain>
    </source>
</reference>
<feature type="compositionally biased region" description="Basic and acidic residues" evidence="1">
    <location>
        <begin position="25"/>
        <end position="34"/>
    </location>
</feature>
<keyword evidence="3" id="KW-1185">Reference proteome</keyword>
<protein>
    <submittedName>
        <fullName evidence="2">Uncharacterized protein</fullName>
    </submittedName>
</protein>
<feature type="compositionally biased region" description="Low complexity" evidence="1">
    <location>
        <begin position="36"/>
        <end position="58"/>
    </location>
</feature>
<evidence type="ECO:0000313" key="2">
    <source>
        <dbReference type="EMBL" id="GGO53792.1"/>
    </source>
</evidence>
<dbReference type="EMBL" id="BMMP01000013">
    <property type="protein sequence ID" value="GGO53792.1"/>
    <property type="molecule type" value="Genomic_DNA"/>
</dbReference>
<comment type="caution">
    <text evidence="2">The sequence shown here is derived from an EMBL/GenBank/DDBJ whole genome shotgun (WGS) entry which is preliminary data.</text>
</comment>
<dbReference type="Proteomes" id="UP000631535">
    <property type="component" value="Unassembled WGS sequence"/>
</dbReference>
<evidence type="ECO:0000256" key="1">
    <source>
        <dbReference type="SAM" id="MobiDB-lite"/>
    </source>
</evidence>
<sequence>MTAGVVKSPTPSTLRAIDTTLRMNRASEKPRDITHSTSPRAAASSAPPARPRSFAPSPGLAPVPRWSTARSLSPYVPALRAALRRPASATSLRRPRPGDTGTRTPSGVYLAPPLPSRWPLLLEGASAVPEEGVPAAGAARAAFLAS</sequence>
<evidence type="ECO:0000313" key="3">
    <source>
        <dbReference type="Proteomes" id="UP000631535"/>
    </source>
</evidence>
<name>A0ABQ2MPB4_9ACTN</name>
<feature type="compositionally biased region" description="Low complexity" evidence="1">
    <location>
        <begin position="83"/>
        <end position="107"/>
    </location>
</feature>
<feature type="region of interest" description="Disordered" evidence="1">
    <location>
        <begin position="83"/>
        <end position="111"/>
    </location>
</feature>
<organism evidence="2 3">
    <name type="scientific">Streptomyces daqingensis</name>
    <dbReference type="NCBI Taxonomy" id="1472640"/>
    <lineage>
        <taxon>Bacteria</taxon>
        <taxon>Bacillati</taxon>
        <taxon>Actinomycetota</taxon>
        <taxon>Actinomycetes</taxon>
        <taxon>Kitasatosporales</taxon>
        <taxon>Streptomycetaceae</taxon>
        <taxon>Streptomyces</taxon>
    </lineage>
</organism>
<accession>A0ABQ2MPB4</accession>
<feature type="region of interest" description="Disordered" evidence="1">
    <location>
        <begin position="1"/>
        <end position="66"/>
    </location>
</feature>
<gene>
    <name evidence="2" type="ORF">GCM10012287_41280</name>
</gene>
<proteinExistence type="predicted"/>